<dbReference type="Proteomes" id="UP000192902">
    <property type="component" value="Chromosome"/>
</dbReference>
<dbReference type="InterPro" id="IPR019734">
    <property type="entry name" value="TPR_rpt"/>
</dbReference>
<proteinExistence type="predicted"/>
<dbReference type="AlphaFoldDB" id="A0A1W6BY28"/>
<feature type="repeat" description="TPR" evidence="1">
    <location>
        <begin position="105"/>
        <end position="138"/>
    </location>
</feature>
<evidence type="ECO:0000313" key="4">
    <source>
        <dbReference type="Proteomes" id="UP000192902"/>
    </source>
</evidence>
<keyword evidence="2" id="KW-0812">Transmembrane</keyword>
<keyword evidence="2" id="KW-1133">Transmembrane helix</keyword>
<evidence type="ECO:0000256" key="2">
    <source>
        <dbReference type="SAM" id="Phobius"/>
    </source>
</evidence>
<dbReference type="SUPFAM" id="SSF48452">
    <property type="entry name" value="TPR-like"/>
    <property type="match status" value="1"/>
</dbReference>
<dbReference type="STRING" id="1121267.CCUN_1400"/>
<sequence length="325" mass="38846">MDFFFVEYRDPLVGLIFLTILIFVVAVANYVWKFYANKDAEQKLESFIKKFELNHTHKELLRAQSLSLNNLIFLAEIFTKSGEFEKATQIYLIALEKTADKDKREKIFLSLAKVYFKAGFLEKSREVLLNALKIRPRNKEALKLLKIVYLKLKFYKENLELLECLFELGEDISKENEFIKALKIESENLSQEQKQQSFLSLDFKDNAMLERYLFEKYEIFKKQEFSNLVDLLYKSLKPLNLDDEEYYEFFYALSLVDKKEGFQFKNSHLKMLKILKDNGFKARLDFSYLCLECKNLMPLFFYHCPVCYEFNRCKILFEVKNDEEN</sequence>
<dbReference type="RefSeq" id="WP_027306036.1">
    <property type="nucleotide sequence ID" value="NZ_CP020867.1"/>
</dbReference>
<organism evidence="3 4">
    <name type="scientific">Campylobacter cuniculorum DSM 23162 = LMG 24588</name>
    <dbReference type="NCBI Taxonomy" id="1121267"/>
    <lineage>
        <taxon>Bacteria</taxon>
        <taxon>Pseudomonadati</taxon>
        <taxon>Campylobacterota</taxon>
        <taxon>Epsilonproteobacteria</taxon>
        <taxon>Campylobacterales</taxon>
        <taxon>Campylobacteraceae</taxon>
        <taxon>Campylobacter</taxon>
    </lineage>
</organism>
<accession>A0A1W6BY28</accession>
<keyword evidence="1" id="KW-0802">TPR repeat</keyword>
<dbReference type="OrthoDB" id="5362770at2"/>
<dbReference type="EMBL" id="CP020867">
    <property type="protein sequence ID" value="ARJ56988.1"/>
    <property type="molecule type" value="Genomic_DNA"/>
</dbReference>
<dbReference type="eggNOG" id="COG2956">
    <property type="taxonomic scope" value="Bacteria"/>
</dbReference>
<dbReference type="InterPro" id="IPR011990">
    <property type="entry name" value="TPR-like_helical_dom_sf"/>
</dbReference>
<dbReference type="KEGG" id="ccun:CCUN_1400"/>
<name>A0A1W6BY28_9BACT</name>
<evidence type="ECO:0000313" key="3">
    <source>
        <dbReference type="EMBL" id="ARJ56988.1"/>
    </source>
</evidence>
<keyword evidence="2" id="KW-0472">Membrane</keyword>
<feature type="transmembrane region" description="Helical" evidence="2">
    <location>
        <begin position="12"/>
        <end position="32"/>
    </location>
</feature>
<evidence type="ECO:0000256" key="1">
    <source>
        <dbReference type="PROSITE-ProRule" id="PRU00339"/>
    </source>
</evidence>
<dbReference type="Gene3D" id="1.25.40.10">
    <property type="entry name" value="Tetratricopeptide repeat domain"/>
    <property type="match status" value="1"/>
</dbReference>
<dbReference type="PROSITE" id="PS50005">
    <property type="entry name" value="TPR"/>
    <property type="match status" value="1"/>
</dbReference>
<reference evidence="3 4" key="1">
    <citation type="submission" date="2017-04" db="EMBL/GenBank/DDBJ databases">
        <title>Complete genome sequence of the Campylobacter cuniculorum type strain LMG24588.</title>
        <authorList>
            <person name="Miller W.G."/>
            <person name="Yee E."/>
            <person name="Revez J."/>
            <person name="Bono J.L."/>
            <person name="Rossi M."/>
        </authorList>
    </citation>
    <scope>NUCLEOTIDE SEQUENCE [LARGE SCALE GENOMIC DNA]</scope>
    <source>
        <strain evidence="3 4">LMG 24588</strain>
    </source>
</reference>
<gene>
    <name evidence="3" type="ORF">CCUN_1400</name>
</gene>
<protein>
    <submittedName>
        <fullName evidence="3">Tetratricopeptide repeat protein</fullName>
    </submittedName>
</protein>